<feature type="region of interest" description="Disordered" evidence="2">
    <location>
        <begin position="433"/>
        <end position="487"/>
    </location>
</feature>
<dbReference type="Proteomes" id="UP001249851">
    <property type="component" value="Unassembled WGS sequence"/>
</dbReference>
<keyword evidence="4" id="KW-1185">Reference proteome</keyword>
<feature type="compositionally biased region" description="Polar residues" evidence="2">
    <location>
        <begin position="266"/>
        <end position="310"/>
    </location>
</feature>
<feature type="coiled-coil region" evidence="1">
    <location>
        <begin position="330"/>
        <end position="400"/>
    </location>
</feature>
<organism evidence="3 4">
    <name type="scientific">Acropora cervicornis</name>
    <name type="common">Staghorn coral</name>
    <dbReference type="NCBI Taxonomy" id="6130"/>
    <lineage>
        <taxon>Eukaryota</taxon>
        <taxon>Metazoa</taxon>
        <taxon>Cnidaria</taxon>
        <taxon>Anthozoa</taxon>
        <taxon>Hexacorallia</taxon>
        <taxon>Scleractinia</taxon>
        <taxon>Astrocoeniina</taxon>
        <taxon>Acroporidae</taxon>
        <taxon>Acropora</taxon>
    </lineage>
</organism>
<protein>
    <submittedName>
        <fullName evidence="3">Uncharacterized protein</fullName>
    </submittedName>
</protein>
<feature type="region of interest" description="Disordered" evidence="2">
    <location>
        <begin position="130"/>
        <end position="157"/>
    </location>
</feature>
<evidence type="ECO:0000313" key="4">
    <source>
        <dbReference type="Proteomes" id="UP001249851"/>
    </source>
</evidence>
<proteinExistence type="predicted"/>
<dbReference type="AlphaFoldDB" id="A0AAD9QL54"/>
<dbReference type="EMBL" id="JARQWQ010000026">
    <property type="protein sequence ID" value="KAK2563262.1"/>
    <property type="molecule type" value="Genomic_DNA"/>
</dbReference>
<reference evidence="3" key="1">
    <citation type="journal article" date="2023" name="G3 (Bethesda)">
        <title>Whole genome assembly and annotation of the endangered Caribbean coral Acropora cervicornis.</title>
        <authorList>
            <person name="Selwyn J.D."/>
            <person name="Vollmer S.V."/>
        </authorList>
    </citation>
    <scope>NUCLEOTIDE SEQUENCE</scope>
    <source>
        <strain evidence="3">K2</strain>
    </source>
</reference>
<evidence type="ECO:0000256" key="2">
    <source>
        <dbReference type="SAM" id="MobiDB-lite"/>
    </source>
</evidence>
<accession>A0AAD9QL54</accession>
<sequence length="487" mass="54127">MCRNCALPVWGEPIKIPVKELPAFFSKQISWNFERLNYGGGAVMETVSGRPERPSVTGRLGCRLREGMQPPSRGKRTERYLLVSECLYCPGKRYGCTPRTNCTGKRRNCYAMCKVTVYADTPDIAEVSFSGSHGTGNVTDPSLHRPSHEGKKRRLVEEDNSDLCQRWKQTDRPTMVESLGSDTLSLDHSSTEVVALDVAHNVMLTSNNVEVVSQNLSSNSPHIALWTTSADHGGAFQTSWANSNGSTMGSSPTTPSTPLNTPLSSVGVTPQCNTSTPLRSSQGRQPVSRNLPTRTPSVVKSSMGQASPWSAQWKAESPKYSVSRLHGSQHQEKDQEILTLKQHIQILQQEHLAKISRIAELEAQLQYLKDGELFRLEHQVQRLETENLRKDVKILQLEKQLQQFQASLFSRAQSTASPVTVLVRQPAHCEQISSHPTLKKTSDIQVPQLESRDKDDNDTEDINELNEKGIDKDVDNGDDDLPCGEEV</sequence>
<feature type="compositionally biased region" description="Polar residues" evidence="2">
    <location>
        <begin position="130"/>
        <end position="140"/>
    </location>
</feature>
<feature type="compositionally biased region" description="Low complexity" evidence="2">
    <location>
        <begin position="243"/>
        <end position="265"/>
    </location>
</feature>
<keyword evidence="1" id="KW-0175">Coiled coil</keyword>
<reference evidence="3" key="2">
    <citation type="journal article" date="2023" name="Science">
        <title>Genomic signatures of disease resistance in endangered staghorn corals.</title>
        <authorList>
            <person name="Vollmer S.V."/>
            <person name="Selwyn J.D."/>
            <person name="Despard B.A."/>
            <person name="Roesel C.L."/>
        </authorList>
    </citation>
    <scope>NUCLEOTIDE SEQUENCE</scope>
    <source>
        <strain evidence="3">K2</strain>
    </source>
</reference>
<comment type="caution">
    <text evidence="3">The sequence shown here is derived from an EMBL/GenBank/DDBJ whole genome shotgun (WGS) entry which is preliminary data.</text>
</comment>
<feature type="region of interest" description="Disordered" evidence="2">
    <location>
        <begin position="237"/>
        <end position="310"/>
    </location>
</feature>
<gene>
    <name evidence="3" type="ORF">P5673_013623</name>
</gene>
<feature type="compositionally biased region" description="Acidic residues" evidence="2">
    <location>
        <begin position="476"/>
        <end position="487"/>
    </location>
</feature>
<name>A0AAD9QL54_ACRCE</name>
<evidence type="ECO:0000313" key="3">
    <source>
        <dbReference type="EMBL" id="KAK2563262.1"/>
    </source>
</evidence>
<evidence type="ECO:0000256" key="1">
    <source>
        <dbReference type="SAM" id="Coils"/>
    </source>
</evidence>
<feature type="compositionally biased region" description="Basic and acidic residues" evidence="2">
    <location>
        <begin position="465"/>
        <end position="475"/>
    </location>
</feature>